<evidence type="ECO:0000313" key="1">
    <source>
        <dbReference type="EMBL" id="GHO48007.1"/>
    </source>
</evidence>
<dbReference type="Gene3D" id="3.10.450.50">
    <property type="match status" value="1"/>
</dbReference>
<proteinExistence type="predicted"/>
<sequence>MAYHRFAVLTEQGESGINSPEFAALLASDVVFNGPFLMKSLRGNKEVTQRLLSDVYTIPANIKYTHQLEDNQGSTLFLWEATFTGPDGRDFPLEGSIVITEGEDGLIHEVTNYLRPLQVGGLLKEKMVKSIASVLPREYYDPTATGAN</sequence>
<dbReference type="AlphaFoldDB" id="A0A8J3I8J8"/>
<dbReference type="Proteomes" id="UP000612362">
    <property type="component" value="Unassembled WGS sequence"/>
</dbReference>
<protein>
    <recommendedName>
        <fullName evidence="3">SnoaL-like domain-containing protein</fullName>
    </recommendedName>
</protein>
<dbReference type="EMBL" id="BNJF01000003">
    <property type="protein sequence ID" value="GHO48007.1"/>
    <property type="molecule type" value="Genomic_DNA"/>
</dbReference>
<comment type="caution">
    <text evidence="1">The sequence shown here is derived from an EMBL/GenBank/DDBJ whole genome shotgun (WGS) entry which is preliminary data.</text>
</comment>
<keyword evidence="2" id="KW-1185">Reference proteome</keyword>
<reference evidence="1" key="1">
    <citation type="submission" date="2020-10" db="EMBL/GenBank/DDBJ databases">
        <title>Taxonomic study of unclassified bacteria belonging to the class Ktedonobacteria.</title>
        <authorList>
            <person name="Yabe S."/>
            <person name="Wang C.M."/>
            <person name="Zheng Y."/>
            <person name="Sakai Y."/>
            <person name="Cavaletti L."/>
            <person name="Monciardini P."/>
            <person name="Donadio S."/>
        </authorList>
    </citation>
    <scope>NUCLEOTIDE SEQUENCE</scope>
    <source>
        <strain evidence="1">SOSP1-1</strain>
    </source>
</reference>
<accession>A0A8J3I8J8</accession>
<name>A0A8J3I8J8_9CHLR</name>
<dbReference type="SUPFAM" id="SSF54427">
    <property type="entry name" value="NTF2-like"/>
    <property type="match status" value="1"/>
</dbReference>
<evidence type="ECO:0000313" key="2">
    <source>
        <dbReference type="Proteomes" id="UP000612362"/>
    </source>
</evidence>
<organism evidence="1 2">
    <name type="scientific">Ktedonospora formicarum</name>
    <dbReference type="NCBI Taxonomy" id="2778364"/>
    <lineage>
        <taxon>Bacteria</taxon>
        <taxon>Bacillati</taxon>
        <taxon>Chloroflexota</taxon>
        <taxon>Ktedonobacteria</taxon>
        <taxon>Ktedonobacterales</taxon>
        <taxon>Ktedonobacteraceae</taxon>
        <taxon>Ktedonospora</taxon>
    </lineage>
</organism>
<evidence type="ECO:0008006" key="3">
    <source>
        <dbReference type="Google" id="ProtNLM"/>
    </source>
</evidence>
<dbReference type="RefSeq" id="WP_220197223.1">
    <property type="nucleotide sequence ID" value="NZ_BNJF01000003.1"/>
</dbReference>
<gene>
    <name evidence="1" type="ORF">KSX_61700</name>
</gene>
<dbReference type="InterPro" id="IPR032710">
    <property type="entry name" value="NTF2-like_dom_sf"/>
</dbReference>